<keyword evidence="4" id="KW-1185">Reference proteome</keyword>
<dbReference type="OMA" id="NDYSEQC"/>
<dbReference type="GO" id="GO:0099078">
    <property type="term" value="C:BORC complex"/>
    <property type="evidence" value="ECO:0007669"/>
    <property type="project" value="TreeGrafter"/>
</dbReference>
<protein>
    <recommendedName>
        <fullName evidence="2">KxDL domain-containing protein</fullName>
    </recommendedName>
</protein>
<comment type="caution">
    <text evidence="3">The sequence shown here is derived from an EMBL/GenBank/DDBJ whole genome shotgun (WGS) entry which is preliminary data.</text>
</comment>
<comment type="similarity">
    <text evidence="1">Belongs to the KXD1 family.</text>
</comment>
<dbReference type="AlphaFoldDB" id="A0A9P6ZEE3"/>
<proteinExistence type="inferred from homology"/>
<dbReference type="PANTHER" id="PTHR13511">
    <property type="entry name" value="KXDL MOTIF-CONTAINING PROTEIN 1"/>
    <property type="match status" value="1"/>
</dbReference>
<dbReference type="InterPro" id="IPR019371">
    <property type="entry name" value="KxDL_dom"/>
</dbReference>
<feature type="domain" description="KxDL" evidence="2">
    <location>
        <begin position="11"/>
        <end position="95"/>
    </location>
</feature>
<gene>
    <name evidence="3" type="ORF">G6F50_000437</name>
</gene>
<accession>A0A9P6ZEE3</accession>
<dbReference type="EMBL" id="JAANIU010000025">
    <property type="protein sequence ID" value="KAG1576160.1"/>
    <property type="molecule type" value="Genomic_DNA"/>
</dbReference>
<name>A0A9P6ZEE3_9FUNG</name>
<evidence type="ECO:0000313" key="4">
    <source>
        <dbReference type="Proteomes" id="UP000740926"/>
    </source>
</evidence>
<dbReference type="PANTHER" id="PTHR13511:SF0">
    <property type="entry name" value="KXDL MOTIF-CONTAINING PROTEIN 1"/>
    <property type="match status" value="1"/>
</dbReference>
<evidence type="ECO:0000259" key="2">
    <source>
        <dbReference type="Pfam" id="PF10241"/>
    </source>
</evidence>
<dbReference type="GO" id="GO:0032418">
    <property type="term" value="P:lysosome localization"/>
    <property type="evidence" value="ECO:0007669"/>
    <property type="project" value="TreeGrafter"/>
</dbReference>
<sequence length="110" mass="13042">MSTPNHIAEKILNLKNEEDIATISRDQDECLDAYRDSEKRLEAFNKFSKARYQDIYQHFEQHTKLLKQMKKDMNSVFTKLRKIKSQLNEAYPEQYKAAVDKHPPPVIEND</sequence>
<evidence type="ECO:0000313" key="3">
    <source>
        <dbReference type="EMBL" id="KAG1576160.1"/>
    </source>
</evidence>
<dbReference type="InterPro" id="IPR039843">
    <property type="entry name" value="KXD1-like"/>
</dbReference>
<organism evidence="3 4">
    <name type="scientific">Rhizopus delemar</name>
    <dbReference type="NCBI Taxonomy" id="936053"/>
    <lineage>
        <taxon>Eukaryota</taxon>
        <taxon>Fungi</taxon>
        <taxon>Fungi incertae sedis</taxon>
        <taxon>Mucoromycota</taxon>
        <taxon>Mucoromycotina</taxon>
        <taxon>Mucoromycetes</taxon>
        <taxon>Mucorales</taxon>
        <taxon>Mucorineae</taxon>
        <taxon>Rhizopodaceae</taxon>
        <taxon>Rhizopus</taxon>
    </lineage>
</organism>
<dbReference type="Proteomes" id="UP000740926">
    <property type="component" value="Unassembled WGS sequence"/>
</dbReference>
<dbReference type="Pfam" id="PF10241">
    <property type="entry name" value="KxDL"/>
    <property type="match status" value="1"/>
</dbReference>
<evidence type="ECO:0000256" key="1">
    <source>
        <dbReference type="ARBA" id="ARBA00005913"/>
    </source>
</evidence>
<reference evidence="3 4" key="1">
    <citation type="journal article" date="2020" name="Microb. Genom.">
        <title>Genetic diversity of clinical and environmental Mucorales isolates obtained from an investigation of mucormycosis cases among solid organ transplant recipients.</title>
        <authorList>
            <person name="Nguyen M.H."/>
            <person name="Kaul D."/>
            <person name="Muto C."/>
            <person name="Cheng S.J."/>
            <person name="Richter R.A."/>
            <person name="Bruno V.M."/>
            <person name="Liu G."/>
            <person name="Beyhan S."/>
            <person name="Sundermann A.J."/>
            <person name="Mounaud S."/>
            <person name="Pasculle A.W."/>
            <person name="Nierman W.C."/>
            <person name="Driscoll E."/>
            <person name="Cumbie R."/>
            <person name="Clancy C.J."/>
            <person name="Dupont C.L."/>
        </authorList>
    </citation>
    <scope>NUCLEOTIDE SEQUENCE [LARGE SCALE GENOMIC DNA]</scope>
    <source>
        <strain evidence="3 4">GL24</strain>
    </source>
</reference>